<accession>A0AA88DYL9</accession>
<dbReference type="Proteomes" id="UP001187192">
    <property type="component" value="Unassembled WGS sequence"/>
</dbReference>
<evidence type="ECO:0000313" key="3">
    <source>
        <dbReference type="Proteomes" id="UP001187192"/>
    </source>
</evidence>
<feature type="chain" id="PRO_5041650869" evidence="1">
    <location>
        <begin position="19"/>
        <end position="58"/>
    </location>
</feature>
<keyword evidence="1" id="KW-0732">Signal</keyword>
<dbReference type="AlphaFoldDB" id="A0AA88DYL9"/>
<protein>
    <submittedName>
        <fullName evidence="2">Uncharacterized protein</fullName>
    </submittedName>
</protein>
<sequence length="58" mass="5944">MQLLRSLSLAFVGVGVAARDANGVLLCAAALRIPGKFPPHAAECLALREGGRMIARGG</sequence>
<keyword evidence="3" id="KW-1185">Reference proteome</keyword>
<evidence type="ECO:0000313" key="2">
    <source>
        <dbReference type="EMBL" id="GMN64239.1"/>
    </source>
</evidence>
<organism evidence="2 3">
    <name type="scientific">Ficus carica</name>
    <name type="common">Common fig</name>
    <dbReference type="NCBI Taxonomy" id="3494"/>
    <lineage>
        <taxon>Eukaryota</taxon>
        <taxon>Viridiplantae</taxon>
        <taxon>Streptophyta</taxon>
        <taxon>Embryophyta</taxon>
        <taxon>Tracheophyta</taxon>
        <taxon>Spermatophyta</taxon>
        <taxon>Magnoliopsida</taxon>
        <taxon>eudicotyledons</taxon>
        <taxon>Gunneridae</taxon>
        <taxon>Pentapetalae</taxon>
        <taxon>rosids</taxon>
        <taxon>fabids</taxon>
        <taxon>Rosales</taxon>
        <taxon>Moraceae</taxon>
        <taxon>Ficeae</taxon>
        <taxon>Ficus</taxon>
    </lineage>
</organism>
<dbReference type="EMBL" id="BTGU01000173">
    <property type="protein sequence ID" value="GMN64239.1"/>
    <property type="molecule type" value="Genomic_DNA"/>
</dbReference>
<proteinExistence type="predicted"/>
<comment type="caution">
    <text evidence="2">The sequence shown here is derived from an EMBL/GenBank/DDBJ whole genome shotgun (WGS) entry which is preliminary data.</text>
</comment>
<name>A0AA88DYL9_FICCA</name>
<gene>
    <name evidence="2" type="ORF">TIFTF001_033314</name>
</gene>
<evidence type="ECO:0000256" key="1">
    <source>
        <dbReference type="SAM" id="SignalP"/>
    </source>
</evidence>
<feature type="signal peptide" evidence="1">
    <location>
        <begin position="1"/>
        <end position="18"/>
    </location>
</feature>
<reference evidence="2" key="1">
    <citation type="submission" date="2023-07" db="EMBL/GenBank/DDBJ databases">
        <title>draft genome sequence of fig (Ficus carica).</title>
        <authorList>
            <person name="Takahashi T."/>
            <person name="Nishimura K."/>
        </authorList>
    </citation>
    <scope>NUCLEOTIDE SEQUENCE</scope>
</reference>